<dbReference type="RefSeq" id="WP_135972453.1">
    <property type="nucleotide sequence ID" value="NZ_CP039291.1"/>
</dbReference>
<protein>
    <submittedName>
        <fullName evidence="1">Uncharacterized protein</fullName>
    </submittedName>
</protein>
<reference evidence="1 2" key="1">
    <citation type="submission" date="2019-04" db="EMBL/GenBank/DDBJ databases">
        <title>Isolation and identification of Cellulomonas shaoxiangyii sp. Nov. isolated from feces of the Tibetan antelopes (Pantholops hodgsonii) in the Qinghai-Tibet plateau of China.</title>
        <authorList>
            <person name="Tian Z."/>
        </authorList>
    </citation>
    <scope>NUCLEOTIDE SEQUENCE [LARGE SCALE GENOMIC DNA]</scope>
    <source>
        <strain evidence="1 2">Z28</strain>
    </source>
</reference>
<dbReference type="PANTHER" id="PTHR34724">
    <property type="entry name" value="OS12G0596101 PROTEIN"/>
    <property type="match status" value="1"/>
</dbReference>
<dbReference type="OrthoDB" id="4377282at2"/>
<accession>A0A4P7SK10</accession>
<dbReference type="AlphaFoldDB" id="A0A4P7SK10"/>
<sequence length="59" mass="6237">MCFPTACTTCGKTTWSGCGQHVEDVRRAVPAAQWCPGHADAPGADASASGGFWSRLLRR</sequence>
<dbReference type="PANTHER" id="PTHR34724:SF2">
    <property type="entry name" value="OS12G0596101 PROTEIN"/>
    <property type="match status" value="1"/>
</dbReference>
<keyword evidence="2" id="KW-1185">Reference proteome</keyword>
<evidence type="ECO:0000313" key="2">
    <source>
        <dbReference type="Proteomes" id="UP000296469"/>
    </source>
</evidence>
<dbReference type="EMBL" id="CP039291">
    <property type="protein sequence ID" value="QCB94512.1"/>
    <property type="molecule type" value="Genomic_DNA"/>
</dbReference>
<organism evidence="1 2">
    <name type="scientific">Cellulomonas shaoxiangyii</name>
    <dbReference type="NCBI Taxonomy" id="2566013"/>
    <lineage>
        <taxon>Bacteria</taxon>
        <taxon>Bacillati</taxon>
        <taxon>Actinomycetota</taxon>
        <taxon>Actinomycetes</taxon>
        <taxon>Micrococcales</taxon>
        <taxon>Cellulomonadaceae</taxon>
        <taxon>Cellulomonas</taxon>
    </lineage>
</organism>
<dbReference type="KEGG" id="celz:E5225_14065"/>
<gene>
    <name evidence="1" type="ORF">E5225_14065</name>
</gene>
<dbReference type="Proteomes" id="UP000296469">
    <property type="component" value="Chromosome"/>
</dbReference>
<name>A0A4P7SK10_9CELL</name>
<proteinExistence type="predicted"/>
<evidence type="ECO:0000313" key="1">
    <source>
        <dbReference type="EMBL" id="QCB94512.1"/>
    </source>
</evidence>